<keyword evidence="1" id="KW-0472">Membrane</keyword>
<dbReference type="EMBL" id="KZ678128">
    <property type="protein sequence ID" value="PSN75593.1"/>
    <property type="molecule type" value="Genomic_DNA"/>
</dbReference>
<keyword evidence="3" id="KW-1185">Reference proteome</keyword>
<evidence type="ECO:0000313" key="3">
    <source>
        <dbReference type="Proteomes" id="UP000240883"/>
    </source>
</evidence>
<feature type="transmembrane region" description="Helical" evidence="1">
    <location>
        <begin position="34"/>
        <end position="54"/>
    </location>
</feature>
<protein>
    <submittedName>
        <fullName evidence="2">Uncharacterized protein</fullName>
    </submittedName>
</protein>
<organism evidence="2 3">
    <name type="scientific">Corynespora cassiicola Philippines</name>
    <dbReference type="NCBI Taxonomy" id="1448308"/>
    <lineage>
        <taxon>Eukaryota</taxon>
        <taxon>Fungi</taxon>
        <taxon>Dikarya</taxon>
        <taxon>Ascomycota</taxon>
        <taxon>Pezizomycotina</taxon>
        <taxon>Dothideomycetes</taxon>
        <taxon>Pleosporomycetidae</taxon>
        <taxon>Pleosporales</taxon>
        <taxon>Corynesporascaceae</taxon>
        <taxon>Corynespora</taxon>
    </lineage>
</organism>
<keyword evidence="1" id="KW-1133">Transmembrane helix</keyword>
<gene>
    <name evidence="2" type="ORF">BS50DRAFT_43492</name>
</gene>
<sequence length="110" mass="12281">MHPICFTAVRNLEAATGKRCTMARRESGSRRSRTAASMVPIVYYCLYLLVSALLRLNPPRTIGGQSPRRRRSEALRLTRLFRAAVTPAVHVRPSPEACTAVVGRHYRAGF</sequence>
<dbReference type="AlphaFoldDB" id="A0A2T2PD48"/>
<evidence type="ECO:0000313" key="2">
    <source>
        <dbReference type="EMBL" id="PSN75593.1"/>
    </source>
</evidence>
<reference evidence="2 3" key="1">
    <citation type="journal article" date="2018" name="Front. Microbiol.">
        <title>Genome-Wide Analysis of Corynespora cassiicola Leaf Fall Disease Putative Effectors.</title>
        <authorList>
            <person name="Lopez D."/>
            <person name="Ribeiro S."/>
            <person name="Label P."/>
            <person name="Fumanal B."/>
            <person name="Venisse J.S."/>
            <person name="Kohler A."/>
            <person name="de Oliveira R.R."/>
            <person name="Labutti K."/>
            <person name="Lipzen A."/>
            <person name="Lail K."/>
            <person name="Bauer D."/>
            <person name="Ohm R.A."/>
            <person name="Barry K.W."/>
            <person name="Spatafora J."/>
            <person name="Grigoriev I.V."/>
            <person name="Martin F.M."/>
            <person name="Pujade-Renaud V."/>
        </authorList>
    </citation>
    <scope>NUCLEOTIDE SEQUENCE [LARGE SCALE GENOMIC DNA]</scope>
    <source>
        <strain evidence="2 3">Philippines</strain>
    </source>
</reference>
<proteinExistence type="predicted"/>
<name>A0A2T2PD48_CORCC</name>
<keyword evidence="1" id="KW-0812">Transmembrane</keyword>
<dbReference type="Proteomes" id="UP000240883">
    <property type="component" value="Unassembled WGS sequence"/>
</dbReference>
<evidence type="ECO:0000256" key="1">
    <source>
        <dbReference type="SAM" id="Phobius"/>
    </source>
</evidence>
<accession>A0A2T2PD48</accession>